<protein>
    <submittedName>
        <fullName evidence="2">Uncharacterized protein</fullName>
    </submittedName>
</protein>
<organism evidence="2 3">
    <name type="scientific">Actinidia rufa</name>
    <dbReference type="NCBI Taxonomy" id="165716"/>
    <lineage>
        <taxon>Eukaryota</taxon>
        <taxon>Viridiplantae</taxon>
        <taxon>Streptophyta</taxon>
        <taxon>Embryophyta</taxon>
        <taxon>Tracheophyta</taxon>
        <taxon>Spermatophyta</taxon>
        <taxon>Magnoliopsida</taxon>
        <taxon>eudicotyledons</taxon>
        <taxon>Gunneridae</taxon>
        <taxon>Pentapetalae</taxon>
        <taxon>asterids</taxon>
        <taxon>Ericales</taxon>
        <taxon>Actinidiaceae</taxon>
        <taxon>Actinidia</taxon>
    </lineage>
</organism>
<dbReference type="EMBL" id="BJWL01000028">
    <property type="protein sequence ID" value="GFZ19343.1"/>
    <property type="molecule type" value="Genomic_DNA"/>
</dbReference>
<dbReference type="AlphaFoldDB" id="A0A7J0H8B3"/>
<dbReference type="Proteomes" id="UP000585474">
    <property type="component" value="Unassembled WGS sequence"/>
</dbReference>
<evidence type="ECO:0000256" key="1">
    <source>
        <dbReference type="SAM" id="MobiDB-lite"/>
    </source>
</evidence>
<sequence length="524" mass="59849">MEYMDLDPFYHYTPEKFNPPKFNAYDGKSDPSLGDLWLMWFEKLPQGSIKSVLQLSESLVARFVINTKAVKGECLVELTVVSYKFGQTPDVCSVGGQHQVGQTSFRNMLSGRWHIQNTKGSIENREGQKPLPIGGDPKKRNQLVQARHLKAFVDQEKTETQKTEVRPNPRFGQDRDLPLGTIHMIEGSNYPDLEIRIRRKIRIVRQMHEVISVQPTAKKPRQGFTKPGRITFTKGRVTQHPHTERKRAQQEYQLQPWQQVRFLRFLTNHLRLTKLPTAEDFNKDPEALLEPHPINQSKVALFGIYWISIKCFLALGGGEFDDLICLGKCDAPWLSEAMSSLLCRWLDREYLVHLPNNADLPRDLIFKIGVVWASNHVSGPEWEVFLQGIVSFIPISVKPRLGLASASFAFVFFWSMNSFRDLLMWGELLVIQLVPNLGEELVDWFFENHVDSLPHPSFTVLLTTFHRLNMPSPRKNVPEACSDCLTSSSNRTYISMHVIRSQRSIGGLSVKSSHSFSPGISPSL</sequence>
<proteinExistence type="predicted"/>
<gene>
    <name evidence="2" type="ORF">Acr_28g0000480</name>
</gene>
<name>A0A7J0H8B3_9ERIC</name>
<accession>A0A7J0H8B3</accession>
<keyword evidence="3" id="KW-1185">Reference proteome</keyword>
<reference evidence="2 3" key="1">
    <citation type="submission" date="2019-07" db="EMBL/GenBank/DDBJ databases">
        <title>De Novo Assembly of kiwifruit Actinidia rufa.</title>
        <authorList>
            <person name="Sugita-Konishi S."/>
            <person name="Sato K."/>
            <person name="Mori E."/>
            <person name="Abe Y."/>
            <person name="Kisaki G."/>
            <person name="Hamano K."/>
            <person name="Suezawa K."/>
            <person name="Otani M."/>
            <person name="Fukuda T."/>
            <person name="Manabe T."/>
            <person name="Gomi K."/>
            <person name="Tabuchi M."/>
            <person name="Akimitsu K."/>
            <person name="Kataoka I."/>
        </authorList>
    </citation>
    <scope>NUCLEOTIDE SEQUENCE [LARGE SCALE GENOMIC DNA]</scope>
    <source>
        <strain evidence="3">cv. Fuchu</strain>
    </source>
</reference>
<feature type="region of interest" description="Disordered" evidence="1">
    <location>
        <begin position="156"/>
        <end position="177"/>
    </location>
</feature>
<feature type="region of interest" description="Disordered" evidence="1">
    <location>
        <begin position="215"/>
        <end position="250"/>
    </location>
</feature>
<comment type="caution">
    <text evidence="2">The sequence shown here is derived from an EMBL/GenBank/DDBJ whole genome shotgun (WGS) entry which is preliminary data.</text>
</comment>
<evidence type="ECO:0000313" key="3">
    <source>
        <dbReference type="Proteomes" id="UP000585474"/>
    </source>
</evidence>
<evidence type="ECO:0000313" key="2">
    <source>
        <dbReference type="EMBL" id="GFZ19343.1"/>
    </source>
</evidence>